<organism evidence="1 2">
    <name type="scientific">Naganishia onofrii</name>
    <dbReference type="NCBI Taxonomy" id="1851511"/>
    <lineage>
        <taxon>Eukaryota</taxon>
        <taxon>Fungi</taxon>
        <taxon>Dikarya</taxon>
        <taxon>Basidiomycota</taxon>
        <taxon>Agaricomycotina</taxon>
        <taxon>Tremellomycetes</taxon>
        <taxon>Filobasidiales</taxon>
        <taxon>Filobasidiaceae</taxon>
        <taxon>Naganishia</taxon>
    </lineage>
</organism>
<gene>
    <name evidence="1" type="ORF">QFC24_000336</name>
</gene>
<name>A0ACC2XWQ5_9TREE</name>
<sequence>MPTIYHNLLHSLHRVEDAISDVKELLQEQALKTARAVDVKSTKEPLSWEKEWFEQVQSLLEMDAGWGLRGFWSMVLYNLRNPPADPFLRPSDEYIYAKIKPLVEDFRQRREYAMLSDLEQIVDEVAAIVATPS</sequence>
<comment type="caution">
    <text evidence="1">The sequence shown here is derived from an EMBL/GenBank/DDBJ whole genome shotgun (WGS) entry which is preliminary data.</text>
</comment>
<protein>
    <submittedName>
        <fullName evidence="1">Uncharacterized protein</fullName>
    </submittedName>
</protein>
<keyword evidence="2" id="KW-1185">Reference proteome</keyword>
<evidence type="ECO:0000313" key="1">
    <source>
        <dbReference type="EMBL" id="KAJ9128045.1"/>
    </source>
</evidence>
<dbReference type="EMBL" id="JASBWV010000001">
    <property type="protein sequence ID" value="KAJ9128045.1"/>
    <property type="molecule type" value="Genomic_DNA"/>
</dbReference>
<dbReference type="Proteomes" id="UP001234202">
    <property type="component" value="Unassembled WGS sequence"/>
</dbReference>
<evidence type="ECO:0000313" key="2">
    <source>
        <dbReference type="Proteomes" id="UP001234202"/>
    </source>
</evidence>
<reference evidence="1" key="1">
    <citation type="submission" date="2023-04" db="EMBL/GenBank/DDBJ databases">
        <title>Draft Genome sequencing of Naganishia species isolated from polar environments using Oxford Nanopore Technology.</title>
        <authorList>
            <person name="Leo P."/>
            <person name="Venkateswaran K."/>
        </authorList>
    </citation>
    <scope>NUCLEOTIDE SEQUENCE</scope>
    <source>
        <strain evidence="1">DBVPG 5303</strain>
    </source>
</reference>
<proteinExistence type="predicted"/>
<accession>A0ACC2XWQ5</accession>